<reference evidence="1" key="1">
    <citation type="submission" date="2019-11" db="EMBL/GenBank/DDBJ databases">
        <title>Nori genome reveals adaptations in red seaweeds to the harsh intertidal environment.</title>
        <authorList>
            <person name="Wang D."/>
            <person name="Mao Y."/>
        </authorList>
    </citation>
    <scope>NUCLEOTIDE SEQUENCE</scope>
    <source>
        <tissue evidence="1">Gametophyte</tissue>
    </source>
</reference>
<name>A0ACC3BL30_PYRYE</name>
<comment type="caution">
    <text evidence="1">The sequence shown here is derived from an EMBL/GenBank/DDBJ whole genome shotgun (WGS) entry which is preliminary data.</text>
</comment>
<accession>A0ACC3BL30</accession>
<protein>
    <submittedName>
        <fullName evidence="1">Uncharacterized protein</fullName>
    </submittedName>
</protein>
<evidence type="ECO:0000313" key="2">
    <source>
        <dbReference type="Proteomes" id="UP000798662"/>
    </source>
</evidence>
<dbReference type="Proteomes" id="UP000798662">
    <property type="component" value="Chromosome 1"/>
</dbReference>
<dbReference type="EMBL" id="CM020618">
    <property type="protein sequence ID" value="KAK1858201.1"/>
    <property type="molecule type" value="Genomic_DNA"/>
</dbReference>
<organism evidence="1 2">
    <name type="scientific">Pyropia yezoensis</name>
    <name type="common">Susabi-nori</name>
    <name type="synonym">Porphyra yezoensis</name>
    <dbReference type="NCBI Taxonomy" id="2788"/>
    <lineage>
        <taxon>Eukaryota</taxon>
        <taxon>Rhodophyta</taxon>
        <taxon>Bangiophyceae</taxon>
        <taxon>Bangiales</taxon>
        <taxon>Bangiaceae</taxon>
        <taxon>Pyropia</taxon>
    </lineage>
</organism>
<keyword evidence="2" id="KW-1185">Reference proteome</keyword>
<proteinExistence type="predicted"/>
<sequence length="126" mass="13896">MDCKYTTVFDGVAKELSASLLQTVKPGDEAFQVPAPSRCEYCIRHNKPHRLSGTFEQKGDIVCTMGTCELMADFAKCSRCDKLVSRGGLGEDMILLSWTTACTTIWAHFQDYAAWQATALTTNSTT</sequence>
<gene>
    <name evidence="1" type="ORF">I4F81_000812</name>
</gene>
<evidence type="ECO:0000313" key="1">
    <source>
        <dbReference type="EMBL" id="KAK1858201.1"/>
    </source>
</evidence>